<accession>A0A563EI66</accession>
<gene>
    <name evidence="1" type="ORF">FKR81_36415</name>
</gene>
<evidence type="ECO:0000313" key="2">
    <source>
        <dbReference type="Proteomes" id="UP000316639"/>
    </source>
</evidence>
<evidence type="ECO:0000313" key="1">
    <source>
        <dbReference type="EMBL" id="TWP46227.1"/>
    </source>
</evidence>
<dbReference type="EMBL" id="VOBR01000034">
    <property type="protein sequence ID" value="TWP46227.1"/>
    <property type="molecule type" value="Genomic_DNA"/>
</dbReference>
<name>A0A563EI66_9PSEU</name>
<dbReference type="OrthoDB" id="3355140at2"/>
<organism evidence="1 2">
    <name type="scientific">Lentzea tibetensis</name>
    <dbReference type="NCBI Taxonomy" id="2591470"/>
    <lineage>
        <taxon>Bacteria</taxon>
        <taxon>Bacillati</taxon>
        <taxon>Actinomycetota</taxon>
        <taxon>Actinomycetes</taxon>
        <taxon>Pseudonocardiales</taxon>
        <taxon>Pseudonocardiaceae</taxon>
        <taxon>Lentzea</taxon>
    </lineage>
</organism>
<sequence>MKLVDRWHELARELAPSLPGRWRLRGRGDLTALVQEPWDWTVRWIGFERSSFSDEGWFQAAVEPPVRDRFKWALTFGLRMDEVQGGPRRVDLWSAEAGQVLQEFAVKAALPEFEHWTVETFASAAEKSLQRPVERRRPPHYWMMAPAWRVILDTGSPEEPLRQIIDYCNEHEAFNRALPFYEEVLERWQAGGRDETLRFLEFDRDRKLEEAGLAHLIDGGTA</sequence>
<comment type="caution">
    <text evidence="1">The sequence shown here is derived from an EMBL/GenBank/DDBJ whole genome shotgun (WGS) entry which is preliminary data.</text>
</comment>
<dbReference type="RefSeq" id="WP_146358774.1">
    <property type="nucleotide sequence ID" value="NZ_VOBR01000034.1"/>
</dbReference>
<protein>
    <submittedName>
        <fullName evidence="1">Uncharacterized protein</fullName>
    </submittedName>
</protein>
<reference evidence="1 2" key="1">
    <citation type="submission" date="2019-07" db="EMBL/GenBank/DDBJ databases">
        <title>Lentzea xizangensis sp. nov., isolated from Qinghai-Tibetan Plateau Soils.</title>
        <authorList>
            <person name="Huang J."/>
        </authorList>
    </citation>
    <scope>NUCLEOTIDE SEQUENCE [LARGE SCALE GENOMIC DNA]</scope>
    <source>
        <strain evidence="1 2">FXJ1.1311</strain>
    </source>
</reference>
<dbReference type="Proteomes" id="UP000316639">
    <property type="component" value="Unassembled WGS sequence"/>
</dbReference>
<proteinExistence type="predicted"/>
<keyword evidence="2" id="KW-1185">Reference proteome</keyword>
<dbReference type="AlphaFoldDB" id="A0A563EI66"/>